<proteinExistence type="predicted"/>
<gene>
    <name evidence="1" type="ORF">DCMF_20700</name>
</gene>
<dbReference type="EMBL" id="CP017634">
    <property type="protein sequence ID" value="ATW26859.1"/>
    <property type="molecule type" value="Genomic_DNA"/>
</dbReference>
<dbReference type="SUPFAM" id="SSF46785">
    <property type="entry name" value="Winged helix' DNA-binding domain"/>
    <property type="match status" value="1"/>
</dbReference>
<dbReference type="InterPro" id="IPR036390">
    <property type="entry name" value="WH_DNA-bd_sf"/>
</dbReference>
<dbReference type="RefSeq" id="WP_148136186.1">
    <property type="nucleotide sequence ID" value="NZ_CP017634.1"/>
</dbReference>
<name>A0A3G1KWX0_FORW1</name>
<evidence type="ECO:0000313" key="2">
    <source>
        <dbReference type="Proteomes" id="UP000323521"/>
    </source>
</evidence>
<dbReference type="OrthoDB" id="15623at2"/>
<dbReference type="Proteomes" id="UP000323521">
    <property type="component" value="Chromosome"/>
</dbReference>
<dbReference type="KEGG" id="fwa:DCMF_20700"/>
<reference evidence="1 2" key="1">
    <citation type="submission" date="2016-10" db="EMBL/GenBank/DDBJ databases">
        <title>Complete Genome Sequence of Peptococcaceae strain DCMF.</title>
        <authorList>
            <person name="Edwards R.J."/>
            <person name="Holland S.I."/>
            <person name="Deshpande N.P."/>
            <person name="Wong Y.K."/>
            <person name="Ertan H."/>
            <person name="Manefield M."/>
            <person name="Russell T.L."/>
            <person name="Lee M.J."/>
        </authorList>
    </citation>
    <scope>NUCLEOTIDE SEQUENCE [LARGE SCALE GENOMIC DNA]</scope>
    <source>
        <strain evidence="1 2">DCMF</strain>
    </source>
</reference>
<dbReference type="Gene3D" id="1.10.10.10">
    <property type="entry name" value="Winged helix-like DNA-binding domain superfamily/Winged helix DNA-binding domain"/>
    <property type="match status" value="1"/>
</dbReference>
<organism evidence="1 2">
    <name type="scientific">Formimonas warabiya</name>
    <dbReference type="NCBI Taxonomy" id="1761012"/>
    <lineage>
        <taxon>Bacteria</taxon>
        <taxon>Bacillati</taxon>
        <taxon>Bacillota</taxon>
        <taxon>Clostridia</taxon>
        <taxon>Eubacteriales</taxon>
        <taxon>Peptococcaceae</taxon>
        <taxon>Candidatus Formimonas</taxon>
    </lineage>
</organism>
<dbReference type="AlphaFoldDB" id="A0A3G1KWX0"/>
<protein>
    <submittedName>
        <fullName evidence="1">MarR family transcriptional regulator</fullName>
    </submittedName>
</protein>
<evidence type="ECO:0000313" key="1">
    <source>
        <dbReference type="EMBL" id="ATW26859.1"/>
    </source>
</evidence>
<dbReference type="InterPro" id="IPR036388">
    <property type="entry name" value="WH-like_DNA-bd_sf"/>
</dbReference>
<accession>A0A3G1KWX0</accession>
<sequence>MGTQDLVLKTLAESEAPLKPGEIAQIAGIDQKEVEKAIKALKNEGKITSPKRCYYSIV</sequence>
<keyword evidence="2" id="KW-1185">Reference proteome</keyword>